<evidence type="ECO:0000256" key="1">
    <source>
        <dbReference type="SAM" id="SignalP"/>
    </source>
</evidence>
<accession>A0A6N4VF40</accession>
<dbReference type="KEGG" id="mpof:MPOR_54380"/>
<dbReference type="AlphaFoldDB" id="A0A6N4VF40"/>
<sequence length="69" mass="7058">MLRRSIVPAPALVPFTAGSCVAVWATWPALHPPSTTDAANPQDASAAVMTGVRRFKGFTGASCSADEAA</sequence>
<feature type="signal peptide" evidence="1">
    <location>
        <begin position="1"/>
        <end position="19"/>
    </location>
</feature>
<evidence type="ECO:0000313" key="3">
    <source>
        <dbReference type="Proteomes" id="UP000466785"/>
    </source>
</evidence>
<keyword evidence="3" id="KW-1185">Reference proteome</keyword>
<keyword evidence="1" id="KW-0732">Signal</keyword>
<evidence type="ECO:0000313" key="2">
    <source>
        <dbReference type="EMBL" id="BBX54412.1"/>
    </source>
</evidence>
<dbReference type="Proteomes" id="UP000466785">
    <property type="component" value="Chromosome"/>
</dbReference>
<gene>
    <name evidence="2" type="ORF">MPOR_54380</name>
</gene>
<organism evidence="2 3">
    <name type="scientific">Mycolicibacterium poriferae</name>
    <dbReference type="NCBI Taxonomy" id="39694"/>
    <lineage>
        <taxon>Bacteria</taxon>
        <taxon>Bacillati</taxon>
        <taxon>Actinomycetota</taxon>
        <taxon>Actinomycetes</taxon>
        <taxon>Mycobacteriales</taxon>
        <taxon>Mycobacteriaceae</taxon>
        <taxon>Mycolicibacterium</taxon>
    </lineage>
</organism>
<proteinExistence type="predicted"/>
<feature type="chain" id="PRO_5038576201" evidence="1">
    <location>
        <begin position="20"/>
        <end position="69"/>
    </location>
</feature>
<protein>
    <submittedName>
        <fullName evidence="2">Uncharacterized protein</fullName>
    </submittedName>
</protein>
<reference evidence="2 3" key="1">
    <citation type="journal article" date="2019" name="Emerg. Microbes Infect.">
        <title>Comprehensive subspecies identification of 175 nontuberculous mycobacteria species based on 7547 genomic profiles.</title>
        <authorList>
            <person name="Matsumoto Y."/>
            <person name="Kinjo T."/>
            <person name="Motooka D."/>
            <person name="Nabeya D."/>
            <person name="Jung N."/>
            <person name="Uechi K."/>
            <person name="Horii T."/>
            <person name="Iida T."/>
            <person name="Fujita J."/>
            <person name="Nakamura S."/>
        </authorList>
    </citation>
    <scope>NUCLEOTIDE SEQUENCE [LARGE SCALE GENOMIC DNA]</scope>
    <source>
        <strain evidence="2 3">JCM 12603</strain>
    </source>
</reference>
<dbReference type="PROSITE" id="PS51257">
    <property type="entry name" value="PROKAR_LIPOPROTEIN"/>
    <property type="match status" value="1"/>
</dbReference>
<name>A0A6N4VF40_9MYCO</name>
<dbReference type="EMBL" id="AP022570">
    <property type="protein sequence ID" value="BBX54412.1"/>
    <property type="molecule type" value="Genomic_DNA"/>
</dbReference>